<comment type="caution">
    <text evidence="2">The sequence shown here is derived from an EMBL/GenBank/DDBJ whole genome shotgun (WGS) entry which is preliminary data.</text>
</comment>
<reference evidence="2 3" key="1">
    <citation type="journal article" date="2023" name="Nucleic Acids Res.">
        <title>The hologenome of Daphnia magna reveals possible DNA methylation and microbiome-mediated evolution of the host genome.</title>
        <authorList>
            <person name="Chaturvedi A."/>
            <person name="Li X."/>
            <person name="Dhandapani V."/>
            <person name="Marshall H."/>
            <person name="Kissane S."/>
            <person name="Cuenca-Cambronero M."/>
            <person name="Asole G."/>
            <person name="Calvet F."/>
            <person name="Ruiz-Romero M."/>
            <person name="Marangio P."/>
            <person name="Guigo R."/>
            <person name="Rago D."/>
            <person name="Mirbahai L."/>
            <person name="Eastwood N."/>
            <person name="Colbourne J.K."/>
            <person name="Zhou J."/>
            <person name="Mallon E."/>
            <person name="Orsini L."/>
        </authorList>
    </citation>
    <scope>NUCLEOTIDE SEQUENCE [LARGE SCALE GENOMIC DNA]</scope>
    <source>
        <strain evidence="2">LRV0_1</strain>
    </source>
</reference>
<proteinExistence type="predicted"/>
<gene>
    <name evidence="2" type="ORF">OUZ56_032014</name>
</gene>
<dbReference type="Proteomes" id="UP001234178">
    <property type="component" value="Unassembled WGS sequence"/>
</dbReference>
<sequence length="101" mass="11666">MDVGATAQYSPPTVKKQKNKERQQYLSNVFGYPEGQRICGIWRYSTQRQLTYYVSFSSIHFGGLDSVFVTHGPIEIQSAKIKDTFSVIRHRHPNDVRTRES</sequence>
<dbReference type="EMBL" id="JAOYFB010000005">
    <property type="protein sequence ID" value="KAK4017059.1"/>
    <property type="molecule type" value="Genomic_DNA"/>
</dbReference>
<organism evidence="2 3">
    <name type="scientific">Daphnia magna</name>
    <dbReference type="NCBI Taxonomy" id="35525"/>
    <lineage>
        <taxon>Eukaryota</taxon>
        <taxon>Metazoa</taxon>
        <taxon>Ecdysozoa</taxon>
        <taxon>Arthropoda</taxon>
        <taxon>Crustacea</taxon>
        <taxon>Branchiopoda</taxon>
        <taxon>Diplostraca</taxon>
        <taxon>Cladocera</taxon>
        <taxon>Anomopoda</taxon>
        <taxon>Daphniidae</taxon>
        <taxon>Daphnia</taxon>
    </lineage>
</organism>
<feature type="region of interest" description="Disordered" evidence="1">
    <location>
        <begin position="1"/>
        <end position="20"/>
    </location>
</feature>
<accession>A0ABQ9ZVX7</accession>
<protein>
    <submittedName>
        <fullName evidence="2">Uncharacterized protein</fullName>
    </submittedName>
</protein>
<evidence type="ECO:0000313" key="3">
    <source>
        <dbReference type="Proteomes" id="UP001234178"/>
    </source>
</evidence>
<evidence type="ECO:0000313" key="2">
    <source>
        <dbReference type="EMBL" id="KAK4017059.1"/>
    </source>
</evidence>
<keyword evidence="3" id="KW-1185">Reference proteome</keyword>
<name>A0ABQ9ZVX7_9CRUS</name>
<evidence type="ECO:0000256" key="1">
    <source>
        <dbReference type="SAM" id="MobiDB-lite"/>
    </source>
</evidence>